<organism evidence="1">
    <name type="scientific">Myoviridae sp. ctWiL39</name>
    <dbReference type="NCBI Taxonomy" id="2825120"/>
    <lineage>
        <taxon>Viruses</taxon>
        <taxon>Duplodnaviria</taxon>
        <taxon>Heunggongvirae</taxon>
        <taxon>Uroviricota</taxon>
        <taxon>Caudoviricetes</taxon>
    </lineage>
</organism>
<dbReference type="EMBL" id="BK015531">
    <property type="protein sequence ID" value="DAE11364.1"/>
    <property type="molecule type" value="Genomic_DNA"/>
</dbReference>
<protein>
    <submittedName>
        <fullName evidence="1">Uncharacterized protein</fullName>
    </submittedName>
</protein>
<sequence length="79" mass="8988">MNYEQYTMDLSGVYSRNHVRQAEPYKPGAGMIALYGEGPKKKTCASCKHYVAAESCCRIIPYVKVKYRGRACGKYEGRR</sequence>
<name>A0A8S5PYI1_9CAUD</name>
<evidence type="ECO:0000313" key="1">
    <source>
        <dbReference type="EMBL" id="DAE11364.1"/>
    </source>
</evidence>
<accession>A0A8S5PYI1</accession>
<proteinExistence type="predicted"/>
<reference evidence="1" key="1">
    <citation type="journal article" date="2021" name="Proc. Natl. Acad. Sci. U.S.A.">
        <title>A Catalog of Tens of Thousands of Viruses from Human Metagenomes Reveals Hidden Associations with Chronic Diseases.</title>
        <authorList>
            <person name="Tisza M.J."/>
            <person name="Buck C.B."/>
        </authorList>
    </citation>
    <scope>NUCLEOTIDE SEQUENCE</scope>
    <source>
        <strain evidence="1">CtWiL39</strain>
    </source>
</reference>